<keyword evidence="7 8" id="KW-0472">Membrane</keyword>
<gene>
    <name evidence="9" type="ORF">CSO01_03710</name>
</gene>
<dbReference type="GO" id="GO:0022857">
    <property type="term" value="F:transmembrane transporter activity"/>
    <property type="evidence" value="ECO:0007669"/>
    <property type="project" value="InterPro"/>
</dbReference>
<dbReference type="GO" id="GO:0005886">
    <property type="term" value="C:plasma membrane"/>
    <property type="evidence" value="ECO:0007669"/>
    <property type="project" value="UniProtKB-SubCell"/>
</dbReference>
<feature type="transmembrane region" description="Helical" evidence="8">
    <location>
        <begin position="326"/>
        <end position="342"/>
    </location>
</feature>
<sequence length="350" mass="35461">MTTAAVTAPVAPSPGRPASLRRRRATGLAVCVAAVLLACVASLAFGSRVVAWPDVVAGVLHPDLDDIAQAAVHSRITRTLLGALVGAALGLAGAVMQGLTRNPLADPGLLGVSSGASFAVVCGIAWLGVSSLTQYIWLAFLGAAVAAALVYAVGSIGREGATPLKLALAGAATSAALVSMVSMVLLTRTDVYDTFRFWQVGSIGRASLGEIGQVLPFLLVGAVLAVGSARGMDAIALGDEVATGLGQRIGRVRALGALAAVLLCGAAVAIAGPIGFVGLVVPHAARRFTGPDHRWLLPYSATLGAALLLAADVVGRLVARPQEIEVGIVTALIGAPVFLMILRRQKVRDL</sequence>
<comment type="subcellular location">
    <subcellularLocation>
        <location evidence="1">Cell membrane</location>
        <topology evidence="1">Multi-pass membrane protein</topology>
    </subcellularLocation>
</comment>
<evidence type="ECO:0000256" key="3">
    <source>
        <dbReference type="ARBA" id="ARBA00022448"/>
    </source>
</evidence>
<keyword evidence="5 8" id="KW-0812">Transmembrane</keyword>
<dbReference type="Gene3D" id="1.10.3470.10">
    <property type="entry name" value="ABC transporter involved in vitamin B12 uptake, BtuC"/>
    <property type="match status" value="1"/>
</dbReference>
<dbReference type="SUPFAM" id="SSF81345">
    <property type="entry name" value="ABC transporter involved in vitamin B12 uptake, BtuC"/>
    <property type="match status" value="1"/>
</dbReference>
<keyword evidence="3" id="KW-0813">Transport</keyword>
<dbReference type="Proteomes" id="UP000321798">
    <property type="component" value="Unassembled WGS sequence"/>
</dbReference>
<dbReference type="PANTHER" id="PTHR30472">
    <property type="entry name" value="FERRIC ENTEROBACTIN TRANSPORT SYSTEM PERMEASE PROTEIN"/>
    <property type="match status" value="1"/>
</dbReference>
<comment type="similarity">
    <text evidence="2">Belongs to the binding-protein-dependent transport system permease family. FecCD subfamily.</text>
</comment>
<dbReference type="PANTHER" id="PTHR30472:SF1">
    <property type="entry name" value="FE(3+) DICITRATE TRANSPORT SYSTEM PERMEASE PROTEIN FECC-RELATED"/>
    <property type="match status" value="1"/>
</dbReference>
<dbReference type="RefSeq" id="WP_146951404.1">
    <property type="nucleotide sequence ID" value="NZ_BAABBJ010000005.1"/>
</dbReference>
<feature type="transmembrane region" description="Helical" evidence="8">
    <location>
        <begin position="25"/>
        <end position="45"/>
    </location>
</feature>
<evidence type="ECO:0000256" key="6">
    <source>
        <dbReference type="ARBA" id="ARBA00022989"/>
    </source>
</evidence>
<dbReference type="InterPro" id="IPR000522">
    <property type="entry name" value="ABC_transptr_permease_BtuC"/>
</dbReference>
<evidence type="ECO:0000256" key="2">
    <source>
        <dbReference type="ARBA" id="ARBA00007935"/>
    </source>
</evidence>
<dbReference type="FunFam" id="1.10.3470.10:FF:000001">
    <property type="entry name" value="Vitamin B12 ABC transporter permease BtuC"/>
    <property type="match status" value="1"/>
</dbReference>
<keyword evidence="6 8" id="KW-1133">Transmembrane helix</keyword>
<dbReference type="EMBL" id="BKAL01000001">
    <property type="protein sequence ID" value="GEP67656.1"/>
    <property type="molecule type" value="Genomic_DNA"/>
</dbReference>
<dbReference type="CDD" id="cd06550">
    <property type="entry name" value="TM_ABC_iron-siderophores_like"/>
    <property type="match status" value="1"/>
</dbReference>
<feature type="transmembrane region" description="Helical" evidence="8">
    <location>
        <begin position="108"/>
        <end position="129"/>
    </location>
</feature>
<dbReference type="AlphaFoldDB" id="A0A512P8X5"/>
<dbReference type="GO" id="GO:0033214">
    <property type="term" value="P:siderophore-iron import into cell"/>
    <property type="evidence" value="ECO:0007669"/>
    <property type="project" value="TreeGrafter"/>
</dbReference>
<feature type="transmembrane region" description="Helical" evidence="8">
    <location>
        <begin position="76"/>
        <end position="96"/>
    </location>
</feature>
<feature type="transmembrane region" description="Helical" evidence="8">
    <location>
        <begin position="255"/>
        <end position="276"/>
    </location>
</feature>
<evidence type="ECO:0000256" key="1">
    <source>
        <dbReference type="ARBA" id="ARBA00004651"/>
    </source>
</evidence>
<evidence type="ECO:0000256" key="8">
    <source>
        <dbReference type="SAM" id="Phobius"/>
    </source>
</evidence>
<accession>A0A512P8X5</accession>
<feature type="transmembrane region" description="Helical" evidence="8">
    <location>
        <begin position="135"/>
        <end position="154"/>
    </location>
</feature>
<proteinExistence type="inferred from homology"/>
<feature type="transmembrane region" description="Helical" evidence="8">
    <location>
        <begin position="166"/>
        <end position="186"/>
    </location>
</feature>
<feature type="transmembrane region" description="Helical" evidence="8">
    <location>
        <begin position="296"/>
        <end position="314"/>
    </location>
</feature>
<name>A0A512P8X5_9CELL</name>
<feature type="transmembrane region" description="Helical" evidence="8">
    <location>
        <begin position="206"/>
        <end position="227"/>
    </location>
</feature>
<evidence type="ECO:0000313" key="10">
    <source>
        <dbReference type="Proteomes" id="UP000321798"/>
    </source>
</evidence>
<organism evidence="9 10">
    <name type="scientific">Cellulomonas soli</name>
    <dbReference type="NCBI Taxonomy" id="931535"/>
    <lineage>
        <taxon>Bacteria</taxon>
        <taxon>Bacillati</taxon>
        <taxon>Actinomycetota</taxon>
        <taxon>Actinomycetes</taxon>
        <taxon>Micrococcales</taxon>
        <taxon>Cellulomonadaceae</taxon>
        <taxon>Cellulomonas</taxon>
    </lineage>
</organism>
<keyword evidence="10" id="KW-1185">Reference proteome</keyword>
<keyword evidence="4" id="KW-1003">Cell membrane</keyword>
<evidence type="ECO:0000256" key="7">
    <source>
        <dbReference type="ARBA" id="ARBA00023136"/>
    </source>
</evidence>
<evidence type="ECO:0000256" key="5">
    <source>
        <dbReference type="ARBA" id="ARBA00022692"/>
    </source>
</evidence>
<comment type="caution">
    <text evidence="9">The sequence shown here is derived from an EMBL/GenBank/DDBJ whole genome shotgun (WGS) entry which is preliminary data.</text>
</comment>
<evidence type="ECO:0000313" key="9">
    <source>
        <dbReference type="EMBL" id="GEP67656.1"/>
    </source>
</evidence>
<dbReference type="Pfam" id="PF01032">
    <property type="entry name" value="FecCD"/>
    <property type="match status" value="1"/>
</dbReference>
<evidence type="ECO:0000256" key="4">
    <source>
        <dbReference type="ARBA" id="ARBA00022475"/>
    </source>
</evidence>
<dbReference type="OrthoDB" id="9782305at2"/>
<protein>
    <submittedName>
        <fullName evidence="9">ABC transporter permease</fullName>
    </submittedName>
</protein>
<reference evidence="9 10" key="1">
    <citation type="submission" date="2019-07" db="EMBL/GenBank/DDBJ databases">
        <title>Whole genome shotgun sequence of Cellulomonas soli NBRC 109434.</title>
        <authorList>
            <person name="Hosoyama A."/>
            <person name="Uohara A."/>
            <person name="Ohji S."/>
            <person name="Ichikawa N."/>
        </authorList>
    </citation>
    <scope>NUCLEOTIDE SEQUENCE [LARGE SCALE GENOMIC DNA]</scope>
    <source>
        <strain evidence="9 10">NBRC 109434</strain>
    </source>
</reference>
<dbReference type="InterPro" id="IPR037294">
    <property type="entry name" value="ABC_BtuC-like"/>
</dbReference>